<accession>A0A975J1P1</accession>
<keyword evidence="3" id="KW-1185">Reference proteome</keyword>
<evidence type="ECO:0000313" key="3">
    <source>
        <dbReference type="Proteomes" id="UP000676169"/>
    </source>
</evidence>
<feature type="chain" id="PRO_5037616705" description="Alpha/beta hydrolase" evidence="1">
    <location>
        <begin position="24"/>
        <end position="298"/>
    </location>
</feature>
<dbReference type="SUPFAM" id="SSF53474">
    <property type="entry name" value="alpha/beta-Hydrolases"/>
    <property type="match status" value="1"/>
</dbReference>
<organism evidence="2 3">
    <name type="scientific">Luteolibacter ambystomatis</name>
    <dbReference type="NCBI Taxonomy" id="2824561"/>
    <lineage>
        <taxon>Bacteria</taxon>
        <taxon>Pseudomonadati</taxon>
        <taxon>Verrucomicrobiota</taxon>
        <taxon>Verrucomicrobiia</taxon>
        <taxon>Verrucomicrobiales</taxon>
        <taxon>Verrucomicrobiaceae</taxon>
        <taxon>Luteolibacter</taxon>
    </lineage>
</organism>
<dbReference type="Proteomes" id="UP000676169">
    <property type="component" value="Chromosome"/>
</dbReference>
<reference evidence="2" key="1">
    <citation type="submission" date="2021-04" db="EMBL/GenBank/DDBJ databases">
        <title>Luteolibacter sp. 32A isolated from the skin of an Anderson's salamander (Ambystoma andersonii).</title>
        <authorList>
            <person name="Spergser J."/>
            <person name="Busse H.-J."/>
        </authorList>
    </citation>
    <scope>NUCLEOTIDE SEQUENCE</scope>
    <source>
        <strain evidence="2">32A</strain>
    </source>
</reference>
<evidence type="ECO:0008006" key="4">
    <source>
        <dbReference type="Google" id="ProtNLM"/>
    </source>
</evidence>
<dbReference type="Gene3D" id="3.40.50.1820">
    <property type="entry name" value="alpha/beta hydrolase"/>
    <property type="match status" value="1"/>
</dbReference>
<dbReference type="RefSeq" id="WP_211633391.1">
    <property type="nucleotide sequence ID" value="NZ_CP073100.1"/>
</dbReference>
<sequence>MRVSRIPFAFLIVGLALSGALHAEPAISPSPPEAESKVAGDFEFELLHGDKPIRVFGYRPAGWKEGPLLVLFHGANRDAAGYRKSGRVLADKLGMLLVVLEFDRMRFDPEAYQEGGVFLKKKQQPAEARTFACLPSLLAEMNRREGRELSYYLAGHSAGAQFICRMAALYPNHAKRMVAVNPGSLVFPNRDGIYPHGFGGLLGDESSDEAIKRYLAVPLTLYLGTGDVALKYLDTGKAAMKQGATRIERGRNAYAAARKLAEEKGWPFHWTLVEAEGLEHGCGPMWSHPRCQEAFLGN</sequence>
<dbReference type="AlphaFoldDB" id="A0A975J1P1"/>
<feature type="signal peptide" evidence="1">
    <location>
        <begin position="1"/>
        <end position="23"/>
    </location>
</feature>
<dbReference type="InterPro" id="IPR029058">
    <property type="entry name" value="AB_hydrolase_fold"/>
</dbReference>
<evidence type="ECO:0000313" key="2">
    <source>
        <dbReference type="EMBL" id="QUE52408.1"/>
    </source>
</evidence>
<name>A0A975J1P1_9BACT</name>
<evidence type="ECO:0000256" key="1">
    <source>
        <dbReference type="SAM" id="SignalP"/>
    </source>
</evidence>
<proteinExistence type="predicted"/>
<protein>
    <recommendedName>
        <fullName evidence="4">Alpha/beta hydrolase</fullName>
    </recommendedName>
</protein>
<dbReference type="KEGG" id="lamb:KBB96_05825"/>
<keyword evidence="1" id="KW-0732">Signal</keyword>
<dbReference type="EMBL" id="CP073100">
    <property type="protein sequence ID" value="QUE52408.1"/>
    <property type="molecule type" value="Genomic_DNA"/>
</dbReference>
<gene>
    <name evidence="2" type="ORF">KBB96_05825</name>
</gene>